<evidence type="ECO:0000313" key="2">
    <source>
        <dbReference type="Proteomes" id="UP000284706"/>
    </source>
</evidence>
<reference evidence="1 2" key="1">
    <citation type="journal article" date="2018" name="Evol. Lett.">
        <title>Horizontal gene cluster transfer increased hallucinogenic mushroom diversity.</title>
        <authorList>
            <person name="Reynolds H.T."/>
            <person name="Vijayakumar V."/>
            <person name="Gluck-Thaler E."/>
            <person name="Korotkin H.B."/>
            <person name="Matheny P.B."/>
            <person name="Slot J.C."/>
        </authorList>
    </citation>
    <scope>NUCLEOTIDE SEQUENCE [LARGE SCALE GENOMIC DNA]</scope>
    <source>
        <strain evidence="1 2">SRW20</strain>
    </source>
</reference>
<gene>
    <name evidence="1" type="ORF">CVT26_011833</name>
</gene>
<dbReference type="EMBL" id="NHYE01003794">
    <property type="protein sequence ID" value="PPQ87720.1"/>
    <property type="molecule type" value="Genomic_DNA"/>
</dbReference>
<dbReference type="AlphaFoldDB" id="A0A409XAG8"/>
<dbReference type="Proteomes" id="UP000284706">
    <property type="component" value="Unassembled WGS sequence"/>
</dbReference>
<sequence length="404" mass="46902">MNTKKTKAMIIGPWPQQPPKLELNGRSIEFVDSFKYVGVHFQSTHRFIFAEHYNQKATQALRNVFASVVWIESLTGDLWPLAMLRVFMARVDPHLVHGCKVAVDVHGPSFKLLDDVHVFALRRILQVGSRSVKAALYTETGTQPLLYRRMVLRLRCLRYLITLPPQRLAAAAYCDSLALLQNGQSCWLGDIKYELEHLPVPVEMQLRHVTSVEGVDELIDRVGDSCATWVHSEIENNERTPLLRGRLTPGQTPDLRTIFRFRPYLVDVVVPSHRRALTRLLFSEHCLAVEQLRRKDRRRNSVPRDLRLCRFCLQEVEDEPHALLYCLHCPMDIIERRSELLAEAKILAPTKDWSITARLDRYQNVRQMLTIRPLLPKLAEFVFHVLKTYDEYEMYIPPGFYVPD</sequence>
<dbReference type="STRING" id="231916.A0A409XAG8"/>
<evidence type="ECO:0000313" key="1">
    <source>
        <dbReference type="EMBL" id="PPQ87720.1"/>
    </source>
</evidence>
<accession>A0A409XAG8</accession>
<protein>
    <submittedName>
        <fullName evidence="1">Uncharacterized protein</fullName>
    </submittedName>
</protein>
<dbReference type="OrthoDB" id="3065006at2759"/>
<comment type="caution">
    <text evidence="1">The sequence shown here is derived from an EMBL/GenBank/DDBJ whole genome shotgun (WGS) entry which is preliminary data.</text>
</comment>
<dbReference type="InParanoid" id="A0A409XAG8"/>
<keyword evidence="2" id="KW-1185">Reference proteome</keyword>
<organism evidence="1 2">
    <name type="scientific">Gymnopilus dilepis</name>
    <dbReference type="NCBI Taxonomy" id="231916"/>
    <lineage>
        <taxon>Eukaryota</taxon>
        <taxon>Fungi</taxon>
        <taxon>Dikarya</taxon>
        <taxon>Basidiomycota</taxon>
        <taxon>Agaricomycotina</taxon>
        <taxon>Agaricomycetes</taxon>
        <taxon>Agaricomycetidae</taxon>
        <taxon>Agaricales</taxon>
        <taxon>Agaricineae</taxon>
        <taxon>Hymenogastraceae</taxon>
        <taxon>Gymnopilus</taxon>
    </lineage>
</organism>
<name>A0A409XAG8_9AGAR</name>
<proteinExistence type="predicted"/>